<evidence type="ECO:0008006" key="3">
    <source>
        <dbReference type="Google" id="ProtNLM"/>
    </source>
</evidence>
<sequence>MGKGKEICKILKGIRKKIAEANGISYQPAECHHESGCTGTCPVCEEELRYIEGQLKANKDSGISTKIAGVAAGICAAVMPMMAAAQNTDPQGMPDGRVITAEKDAVSAGVRSDDRTDSVLICGKVIDKANKEPLPGASVLIEGTGRGTVTDMEGLFSLRMSPDASLTVSFVGYKKKTILAGKLLHSPGNIIALEEDESLLGIVVVGEPVFDDVYNRQGQRPKSHEEKNRP</sequence>
<name>F0F8M8_9BACT</name>
<comment type="caution">
    <text evidence="1">The sequence shown here is derived from an EMBL/GenBank/DDBJ whole genome shotgun (WGS) entry which is preliminary data.</text>
</comment>
<dbReference type="AlphaFoldDB" id="F0F8M8"/>
<dbReference type="InterPro" id="IPR008969">
    <property type="entry name" value="CarboxyPept-like_regulatory"/>
</dbReference>
<gene>
    <name evidence="1" type="ORF">HMPREF9141_1945</name>
</gene>
<dbReference type="eggNOG" id="COG0810">
    <property type="taxonomic scope" value="Bacteria"/>
</dbReference>
<reference evidence="1 2" key="1">
    <citation type="submission" date="2011-01" db="EMBL/GenBank/DDBJ databases">
        <authorList>
            <person name="Muzny D."/>
            <person name="Qin X."/>
            <person name="Deng J."/>
            <person name="Jiang H."/>
            <person name="Liu Y."/>
            <person name="Qu J."/>
            <person name="Song X.-Z."/>
            <person name="Zhang L."/>
            <person name="Thornton R."/>
            <person name="Coyle M."/>
            <person name="Francisco L."/>
            <person name="Jackson L."/>
            <person name="Javaid M."/>
            <person name="Korchina V."/>
            <person name="Kovar C."/>
            <person name="Mata R."/>
            <person name="Mathew T."/>
            <person name="Ngo R."/>
            <person name="Nguyen L."/>
            <person name="Nguyen N."/>
            <person name="Okwuonu G."/>
            <person name="Ongeri F."/>
            <person name="Pham C."/>
            <person name="Simmons D."/>
            <person name="Wilczek-Boney K."/>
            <person name="Hale W."/>
            <person name="Jakkamsetti A."/>
            <person name="Pham P."/>
            <person name="Ruth R."/>
            <person name="San Lucas F."/>
            <person name="Warren J."/>
            <person name="Zhang J."/>
            <person name="Zhao Z."/>
            <person name="Zhou C."/>
            <person name="Zhu D."/>
            <person name="Lee S."/>
            <person name="Bess C."/>
            <person name="Blankenburg K."/>
            <person name="Forbes L."/>
            <person name="Fu Q."/>
            <person name="Gubbala S."/>
            <person name="Hirani K."/>
            <person name="Jayaseelan J.C."/>
            <person name="Lara F."/>
            <person name="Munidasa M."/>
            <person name="Palculict T."/>
            <person name="Patil S."/>
            <person name="Pu L.-L."/>
            <person name="Saada N."/>
            <person name="Tang L."/>
            <person name="Weissenberger G."/>
            <person name="Zhu Y."/>
            <person name="Hemphill L."/>
            <person name="Shang Y."/>
            <person name="Youmans B."/>
            <person name="Ayvaz T."/>
            <person name="Ross M."/>
            <person name="Santibanez J."/>
            <person name="Aqrawi P."/>
            <person name="Gross S."/>
            <person name="Joshi V."/>
            <person name="Fowler G."/>
            <person name="Nazareth L."/>
            <person name="Reid J."/>
            <person name="Worley K."/>
            <person name="Petrosino J."/>
            <person name="Highlander S."/>
            <person name="Gibbs R."/>
        </authorList>
    </citation>
    <scope>NUCLEOTIDE SEQUENCE [LARGE SCALE GENOMIC DNA]</scope>
    <source>
        <strain evidence="1 2">DSM 16608</strain>
    </source>
</reference>
<keyword evidence="2" id="KW-1185">Reference proteome</keyword>
<dbReference type="Pfam" id="PF13715">
    <property type="entry name" value="CarbopepD_reg_2"/>
    <property type="match status" value="1"/>
</dbReference>
<protein>
    <recommendedName>
        <fullName evidence="3">Membrane receptor RagA</fullName>
    </recommendedName>
</protein>
<dbReference type="EMBL" id="AEWX01000027">
    <property type="protein sequence ID" value="EGC19405.1"/>
    <property type="molecule type" value="Genomic_DNA"/>
</dbReference>
<organism evidence="1 2">
    <name type="scientific">Prevotella multiformis DSM 16608</name>
    <dbReference type="NCBI Taxonomy" id="888743"/>
    <lineage>
        <taxon>Bacteria</taxon>
        <taxon>Pseudomonadati</taxon>
        <taxon>Bacteroidota</taxon>
        <taxon>Bacteroidia</taxon>
        <taxon>Bacteroidales</taxon>
        <taxon>Prevotellaceae</taxon>
        <taxon>Prevotella</taxon>
    </lineage>
</organism>
<accession>F0F8M8</accession>
<dbReference type="HOGENOM" id="CLU_1179375_0_0_10"/>
<proteinExistence type="predicted"/>
<evidence type="ECO:0000313" key="2">
    <source>
        <dbReference type="Proteomes" id="UP000005697"/>
    </source>
</evidence>
<dbReference type="SUPFAM" id="SSF49464">
    <property type="entry name" value="Carboxypeptidase regulatory domain-like"/>
    <property type="match status" value="1"/>
</dbReference>
<dbReference type="eggNOG" id="COG1629">
    <property type="taxonomic scope" value="Bacteria"/>
</dbReference>
<dbReference type="Proteomes" id="UP000005697">
    <property type="component" value="Unassembled WGS sequence"/>
</dbReference>
<dbReference type="OrthoDB" id="1096764at2"/>
<dbReference type="RefSeq" id="WP_007366698.1">
    <property type="nucleotide sequence ID" value="NZ_GL872282.1"/>
</dbReference>
<dbReference type="Gene3D" id="2.60.40.1120">
    <property type="entry name" value="Carboxypeptidase-like, regulatory domain"/>
    <property type="match status" value="1"/>
</dbReference>
<evidence type="ECO:0000313" key="1">
    <source>
        <dbReference type="EMBL" id="EGC19405.1"/>
    </source>
</evidence>
<dbReference type="STRING" id="888743.HMPREF9141_1945"/>